<dbReference type="EMBL" id="JBBNAF010000001">
    <property type="protein sequence ID" value="KAK9169306.1"/>
    <property type="molecule type" value="Genomic_DNA"/>
</dbReference>
<dbReference type="AlphaFoldDB" id="A0AAP0LE40"/>
<evidence type="ECO:0000313" key="3">
    <source>
        <dbReference type="Proteomes" id="UP001420932"/>
    </source>
</evidence>
<sequence>MATGERETARAATGKRESGERETARWWRRRVWRLAGDDDRGREKQSRWFGERDRERDRPGETSHGVVRGFSNKSHAVMGGVVPYLYGSTIARVSPPVQSFPAPWRCADGLDKSFPTSTPL</sequence>
<evidence type="ECO:0000256" key="1">
    <source>
        <dbReference type="SAM" id="MobiDB-lite"/>
    </source>
</evidence>
<reference evidence="2 3" key="1">
    <citation type="submission" date="2024-01" db="EMBL/GenBank/DDBJ databases">
        <title>Genome assemblies of Stephania.</title>
        <authorList>
            <person name="Yang L."/>
        </authorList>
    </citation>
    <scope>NUCLEOTIDE SEQUENCE [LARGE SCALE GENOMIC DNA]</scope>
    <source>
        <strain evidence="2">YNDBR</strain>
        <tissue evidence="2">Leaf</tissue>
    </source>
</reference>
<keyword evidence="3" id="KW-1185">Reference proteome</keyword>
<dbReference type="Proteomes" id="UP001420932">
    <property type="component" value="Unassembled WGS sequence"/>
</dbReference>
<comment type="caution">
    <text evidence="2">The sequence shown here is derived from an EMBL/GenBank/DDBJ whole genome shotgun (WGS) entry which is preliminary data.</text>
</comment>
<organism evidence="2 3">
    <name type="scientific">Stephania yunnanensis</name>
    <dbReference type="NCBI Taxonomy" id="152371"/>
    <lineage>
        <taxon>Eukaryota</taxon>
        <taxon>Viridiplantae</taxon>
        <taxon>Streptophyta</taxon>
        <taxon>Embryophyta</taxon>
        <taxon>Tracheophyta</taxon>
        <taxon>Spermatophyta</taxon>
        <taxon>Magnoliopsida</taxon>
        <taxon>Ranunculales</taxon>
        <taxon>Menispermaceae</taxon>
        <taxon>Menispermoideae</taxon>
        <taxon>Cissampelideae</taxon>
        <taxon>Stephania</taxon>
    </lineage>
</organism>
<gene>
    <name evidence="2" type="ORF">Syun_001446</name>
</gene>
<name>A0AAP0LE40_9MAGN</name>
<feature type="region of interest" description="Disordered" evidence="1">
    <location>
        <begin position="1"/>
        <end position="24"/>
    </location>
</feature>
<protein>
    <submittedName>
        <fullName evidence="2">Uncharacterized protein</fullName>
    </submittedName>
</protein>
<feature type="compositionally biased region" description="Basic and acidic residues" evidence="1">
    <location>
        <begin position="37"/>
        <end position="61"/>
    </location>
</feature>
<proteinExistence type="predicted"/>
<evidence type="ECO:0000313" key="2">
    <source>
        <dbReference type="EMBL" id="KAK9169306.1"/>
    </source>
</evidence>
<accession>A0AAP0LE40</accession>
<feature type="region of interest" description="Disordered" evidence="1">
    <location>
        <begin position="37"/>
        <end position="68"/>
    </location>
</feature>